<dbReference type="PANTHER" id="PTHR30461:SF2">
    <property type="entry name" value="SERINE RECOMBINASE PINE-RELATED"/>
    <property type="match status" value="1"/>
</dbReference>
<evidence type="ECO:0000313" key="5">
    <source>
        <dbReference type="EMBL" id="EKC61688.1"/>
    </source>
</evidence>
<organism evidence="5">
    <name type="scientific">human gut metagenome</name>
    <dbReference type="NCBI Taxonomy" id="408170"/>
    <lineage>
        <taxon>unclassified sequences</taxon>
        <taxon>metagenomes</taxon>
        <taxon>organismal metagenomes</taxon>
    </lineage>
</organism>
<dbReference type="PROSITE" id="PS51737">
    <property type="entry name" value="RECOMBINASE_DNA_BIND"/>
    <property type="match status" value="1"/>
</dbReference>
<reference evidence="5" key="1">
    <citation type="journal article" date="2013" name="Environ. Microbiol.">
        <title>Microbiota from the distal guts of lean and obese adolescents exhibit partial functional redundancy besides clear differences in community structure.</title>
        <authorList>
            <person name="Ferrer M."/>
            <person name="Ruiz A."/>
            <person name="Lanza F."/>
            <person name="Haange S.B."/>
            <person name="Oberbach A."/>
            <person name="Till H."/>
            <person name="Bargiela R."/>
            <person name="Campoy C."/>
            <person name="Segura M.T."/>
            <person name="Richter M."/>
            <person name="von Bergen M."/>
            <person name="Seifert J."/>
            <person name="Suarez A."/>
        </authorList>
    </citation>
    <scope>NUCLEOTIDE SEQUENCE</scope>
</reference>
<accession>K1SVJ1</accession>
<dbReference type="Gene3D" id="3.90.1750.20">
    <property type="entry name" value="Putative Large Serine Recombinase, Chain B, Domain 2"/>
    <property type="match status" value="1"/>
</dbReference>
<keyword evidence="1" id="KW-0238">DNA-binding</keyword>
<dbReference type="InterPro" id="IPR050639">
    <property type="entry name" value="SSR_resolvase"/>
</dbReference>
<dbReference type="PANTHER" id="PTHR30461">
    <property type="entry name" value="DNA-INVERTASE FROM LAMBDOID PROPHAGE"/>
    <property type="match status" value="1"/>
</dbReference>
<feature type="domain" description="Recombinase" evidence="4">
    <location>
        <begin position="34"/>
        <end position="158"/>
    </location>
</feature>
<dbReference type="EMBL" id="AJWY01008270">
    <property type="protein sequence ID" value="EKC61688.1"/>
    <property type="molecule type" value="Genomic_DNA"/>
</dbReference>
<feature type="non-terminal residue" evidence="5">
    <location>
        <position position="1"/>
    </location>
</feature>
<feature type="region of interest" description="Disordered" evidence="3">
    <location>
        <begin position="121"/>
        <end position="172"/>
    </location>
</feature>
<dbReference type="InterPro" id="IPR038109">
    <property type="entry name" value="DNA_bind_recomb_sf"/>
</dbReference>
<evidence type="ECO:0000256" key="3">
    <source>
        <dbReference type="SAM" id="MobiDB-lite"/>
    </source>
</evidence>
<proteinExistence type="predicted"/>
<dbReference type="GO" id="GO:0003677">
    <property type="term" value="F:DNA binding"/>
    <property type="evidence" value="ECO:0007669"/>
    <property type="project" value="UniProtKB-KW"/>
</dbReference>
<dbReference type="Pfam" id="PF07508">
    <property type="entry name" value="Recombinase"/>
    <property type="match status" value="1"/>
</dbReference>
<keyword evidence="2" id="KW-0233">DNA recombination</keyword>
<evidence type="ECO:0000256" key="1">
    <source>
        <dbReference type="ARBA" id="ARBA00023125"/>
    </source>
</evidence>
<evidence type="ECO:0000256" key="2">
    <source>
        <dbReference type="ARBA" id="ARBA00023172"/>
    </source>
</evidence>
<evidence type="ECO:0000259" key="4">
    <source>
        <dbReference type="PROSITE" id="PS51737"/>
    </source>
</evidence>
<comment type="caution">
    <text evidence="5">The sequence shown here is derived from an EMBL/GenBank/DDBJ whole genome shotgun (WGS) entry which is preliminary data.</text>
</comment>
<dbReference type="InterPro" id="IPR011109">
    <property type="entry name" value="DNA_bind_recombinase_dom"/>
</dbReference>
<dbReference type="AlphaFoldDB" id="K1SVJ1"/>
<name>K1SVJ1_9ZZZZ</name>
<dbReference type="GO" id="GO:0000150">
    <property type="term" value="F:DNA strand exchange activity"/>
    <property type="evidence" value="ECO:0007669"/>
    <property type="project" value="InterPro"/>
</dbReference>
<protein>
    <submittedName>
        <fullName evidence="5">Site-specific recombinase, resolvase family</fullName>
    </submittedName>
</protein>
<sequence>ASYAQEESRSASENQKWRIRHGFERGELVNLRFLFGYKIEKGQVEVDPEKAEIVREVFRRALEGESLSSLATDLNRRGFTGVLGGRWNAMRIREMLSKRKILGNALLQKQYRNNHLEKKEIPTGVSCPNTMRRAPMRPSLTRPPSMPPRSFLPELRRTARSSGPAGGRPLPV</sequence>
<gene>
    <name evidence="5" type="ORF">LEA_12225</name>
</gene>